<dbReference type="GeneID" id="25913164"/>
<proteinExistence type="predicted"/>
<dbReference type="RefSeq" id="XP_014148702.1">
    <property type="nucleotide sequence ID" value="XM_014293227.1"/>
</dbReference>
<reference evidence="1 2" key="1">
    <citation type="submission" date="2011-02" db="EMBL/GenBank/DDBJ databases">
        <title>The Genome Sequence of Sphaeroforma arctica JP610.</title>
        <authorList>
            <consortium name="The Broad Institute Genome Sequencing Platform"/>
            <person name="Russ C."/>
            <person name="Cuomo C."/>
            <person name="Young S.K."/>
            <person name="Zeng Q."/>
            <person name="Gargeya S."/>
            <person name="Alvarado L."/>
            <person name="Berlin A."/>
            <person name="Chapman S.B."/>
            <person name="Chen Z."/>
            <person name="Freedman E."/>
            <person name="Gellesch M."/>
            <person name="Goldberg J."/>
            <person name="Griggs A."/>
            <person name="Gujja S."/>
            <person name="Heilman E."/>
            <person name="Heiman D."/>
            <person name="Howarth C."/>
            <person name="Mehta T."/>
            <person name="Neiman D."/>
            <person name="Pearson M."/>
            <person name="Roberts A."/>
            <person name="Saif S."/>
            <person name="Shea T."/>
            <person name="Shenoy N."/>
            <person name="Sisk P."/>
            <person name="Stolte C."/>
            <person name="Sykes S."/>
            <person name="White J."/>
            <person name="Yandava C."/>
            <person name="Burger G."/>
            <person name="Gray M.W."/>
            <person name="Holland P.W.H."/>
            <person name="King N."/>
            <person name="Lang F.B.F."/>
            <person name="Roger A.J."/>
            <person name="Ruiz-Trillo I."/>
            <person name="Haas B."/>
            <person name="Nusbaum C."/>
            <person name="Birren B."/>
        </authorList>
    </citation>
    <scope>NUCLEOTIDE SEQUENCE [LARGE SCALE GENOMIC DNA]</scope>
    <source>
        <strain evidence="1 2">JP610</strain>
    </source>
</reference>
<name>A0A0L0FDG7_9EUKA</name>
<dbReference type="Proteomes" id="UP000054560">
    <property type="component" value="Unassembled WGS sequence"/>
</dbReference>
<protein>
    <submittedName>
        <fullName evidence="1">Uncharacterized protein</fullName>
    </submittedName>
</protein>
<evidence type="ECO:0000313" key="2">
    <source>
        <dbReference type="Proteomes" id="UP000054560"/>
    </source>
</evidence>
<evidence type="ECO:0000313" key="1">
    <source>
        <dbReference type="EMBL" id="KNC74800.1"/>
    </source>
</evidence>
<dbReference type="EMBL" id="KQ244076">
    <property type="protein sequence ID" value="KNC74800.1"/>
    <property type="molecule type" value="Genomic_DNA"/>
</dbReference>
<dbReference type="AlphaFoldDB" id="A0A0L0FDG7"/>
<feature type="non-terminal residue" evidence="1">
    <location>
        <position position="1"/>
    </location>
</feature>
<keyword evidence="2" id="KW-1185">Reference proteome</keyword>
<sequence length="129" mass="14778">YNRLADDDKNHNLIEEVEVDIHLKSGIIPRRVVYKQRNSKLVAWEAEICTSNHKHGLIEPEDIFSTVPRTQNRHKITFIALIMPSPMKTLMLAPTRCPPRKNASATSAMRTSKKCVDMTGSFNQLKYTE</sequence>
<gene>
    <name evidence="1" type="ORF">SARC_12660</name>
</gene>
<accession>A0A0L0FDG7</accession>
<organism evidence="1 2">
    <name type="scientific">Sphaeroforma arctica JP610</name>
    <dbReference type="NCBI Taxonomy" id="667725"/>
    <lineage>
        <taxon>Eukaryota</taxon>
        <taxon>Ichthyosporea</taxon>
        <taxon>Ichthyophonida</taxon>
        <taxon>Sphaeroforma</taxon>
    </lineage>
</organism>